<dbReference type="InterPro" id="IPR013328">
    <property type="entry name" value="6PGD_dom2"/>
</dbReference>
<dbReference type="SUPFAM" id="SSF48179">
    <property type="entry name" value="6-phosphogluconate dehydrogenase C-terminal domain-like"/>
    <property type="match status" value="1"/>
</dbReference>
<dbReference type="InterPro" id="IPR008927">
    <property type="entry name" value="6-PGluconate_DH-like_C_sf"/>
</dbReference>
<reference evidence="10 11" key="1">
    <citation type="submission" date="2024-02" db="EMBL/GenBank/DDBJ databases">
        <title>De novo assembly and annotation of 12 fungi associated with fruit tree decline syndrome in Ontario, Canada.</title>
        <authorList>
            <person name="Sulman M."/>
            <person name="Ellouze W."/>
            <person name="Ilyukhin E."/>
        </authorList>
    </citation>
    <scope>NUCLEOTIDE SEQUENCE [LARGE SCALE GENOMIC DNA]</scope>
    <source>
        <strain evidence="10 11">M42-189</strain>
    </source>
</reference>
<evidence type="ECO:0000256" key="4">
    <source>
        <dbReference type="ARBA" id="ARBA00022456"/>
    </source>
</evidence>
<keyword evidence="5" id="KW-0560">Oxidoreductase</keyword>
<dbReference type="Gene3D" id="1.10.1040.10">
    <property type="entry name" value="N-(1-d-carboxylethyl)-l-norvaline Dehydrogenase, domain 2"/>
    <property type="match status" value="1"/>
</dbReference>
<dbReference type="InterPro" id="IPR036291">
    <property type="entry name" value="NAD(P)-bd_dom_sf"/>
</dbReference>
<dbReference type="EMBL" id="JAKJXO020000015">
    <property type="protein sequence ID" value="KAL1595723.1"/>
    <property type="molecule type" value="Genomic_DNA"/>
</dbReference>
<comment type="catalytic activity">
    <reaction evidence="7">
        <text>3-hydroxy-2-methylpropanoate + NAD(+) = 2-methyl-3-oxopropanoate + NADH + H(+)</text>
        <dbReference type="Rhea" id="RHEA:17681"/>
        <dbReference type="ChEBI" id="CHEBI:11805"/>
        <dbReference type="ChEBI" id="CHEBI:15378"/>
        <dbReference type="ChEBI" id="CHEBI:57540"/>
        <dbReference type="ChEBI" id="CHEBI:57700"/>
        <dbReference type="ChEBI" id="CHEBI:57945"/>
        <dbReference type="EC" id="1.1.1.31"/>
    </reaction>
</comment>
<dbReference type="Pfam" id="PF14833">
    <property type="entry name" value="NAD_binding_11"/>
    <property type="match status" value="1"/>
</dbReference>
<evidence type="ECO:0000313" key="10">
    <source>
        <dbReference type="EMBL" id="KAL1595723.1"/>
    </source>
</evidence>
<feature type="domain" description="6-phosphogluconate dehydrogenase NADP-binding" evidence="8">
    <location>
        <begin position="5"/>
        <end position="162"/>
    </location>
</feature>
<evidence type="ECO:0000256" key="5">
    <source>
        <dbReference type="ARBA" id="ARBA00023002"/>
    </source>
</evidence>
<dbReference type="PIRSF" id="PIRSF000103">
    <property type="entry name" value="HIBADH"/>
    <property type="match status" value="1"/>
</dbReference>
<comment type="similarity">
    <text evidence="2">Belongs to the HIBADH-related family. 3-hydroxyisobutyrate dehydrogenase subfamily.</text>
</comment>
<gene>
    <name evidence="10" type="ORF">SLS60_009412</name>
</gene>
<evidence type="ECO:0000256" key="2">
    <source>
        <dbReference type="ARBA" id="ARBA00006013"/>
    </source>
</evidence>
<dbReference type="PANTHER" id="PTHR22981:SF7">
    <property type="entry name" value="3-HYDROXYISOBUTYRATE DEHYDROGENASE, MITOCHONDRIAL"/>
    <property type="match status" value="1"/>
</dbReference>
<keyword evidence="6" id="KW-0520">NAD</keyword>
<evidence type="ECO:0000313" key="11">
    <source>
        <dbReference type="Proteomes" id="UP001521785"/>
    </source>
</evidence>
<organism evidence="10 11">
    <name type="scientific">Paraconiothyrium brasiliense</name>
    <dbReference type="NCBI Taxonomy" id="300254"/>
    <lineage>
        <taxon>Eukaryota</taxon>
        <taxon>Fungi</taxon>
        <taxon>Dikarya</taxon>
        <taxon>Ascomycota</taxon>
        <taxon>Pezizomycotina</taxon>
        <taxon>Dothideomycetes</taxon>
        <taxon>Pleosporomycetidae</taxon>
        <taxon>Pleosporales</taxon>
        <taxon>Massarineae</taxon>
        <taxon>Didymosphaeriaceae</taxon>
        <taxon>Paraconiothyrium</taxon>
    </lineage>
</organism>
<dbReference type="SUPFAM" id="SSF51735">
    <property type="entry name" value="NAD(P)-binding Rossmann-fold domains"/>
    <property type="match status" value="1"/>
</dbReference>
<evidence type="ECO:0000256" key="3">
    <source>
        <dbReference type="ARBA" id="ARBA00012991"/>
    </source>
</evidence>
<evidence type="ECO:0000259" key="9">
    <source>
        <dbReference type="Pfam" id="PF14833"/>
    </source>
</evidence>
<evidence type="ECO:0000256" key="1">
    <source>
        <dbReference type="ARBA" id="ARBA00005109"/>
    </source>
</evidence>
<dbReference type="EC" id="1.1.1.31" evidence="3"/>
<dbReference type="Proteomes" id="UP001521785">
    <property type="component" value="Unassembled WGS sequence"/>
</dbReference>
<proteinExistence type="inferred from homology"/>
<dbReference type="InterPro" id="IPR015815">
    <property type="entry name" value="HIBADH-related"/>
</dbReference>
<keyword evidence="11" id="KW-1185">Reference proteome</keyword>
<keyword evidence="4" id="KW-0101">Branched-chain amino acid catabolism</keyword>
<dbReference type="InterPro" id="IPR006115">
    <property type="entry name" value="6PGDH_NADP-bd"/>
</dbReference>
<dbReference type="InterPro" id="IPR029154">
    <property type="entry name" value="HIBADH-like_NADP-bd"/>
</dbReference>
<feature type="domain" description="3-hydroxyisobutyrate dehydrogenase-like NAD-binding" evidence="9">
    <location>
        <begin position="165"/>
        <end position="281"/>
    </location>
</feature>
<accession>A0ABR3QUI4</accession>
<sequence>MEEPSIGWVGLGNAGYPMAACLAKKGHRLLVRDADPARGIEFVEEYPKSRVATSDPDSFQNCDVVMTMLPNGKVVYDVLLGANGIAPHLKPGTSSSPFDTRALGLELSRLRVDLVDSPITQEQLHAIDQGGATLMVGADSLEALEKVMPLLKDMSTHVFPMGGLGAGHTMKTLNNYVSVGSIIALNDALVTGQKLGLDPQTMIDVMNVGTGVNFSTRYSQKNLKSYDTGYQLELLVKDVKIAKDVIEKSGFQTELPALAEKYLEESLQVVGKGADHAESLKSWEQRAGVEIKKTEKREEEQVPRNI</sequence>
<dbReference type="PANTHER" id="PTHR22981">
    <property type="entry name" value="3-HYDROXYISOBUTYRATE DEHYDROGENASE-RELATED"/>
    <property type="match status" value="1"/>
</dbReference>
<dbReference type="Pfam" id="PF03446">
    <property type="entry name" value="NAD_binding_2"/>
    <property type="match status" value="1"/>
</dbReference>
<evidence type="ECO:0000259" key="8">
    <source>
        <dbReference type="Pfam" id="PF03446"/>
    </source>
</evidence>
<evidence type="ECO:0000256" key="7">
    <source>
        <dbReference type="ARBA" id="ARBA00049197"/>
    </source>
</evidence>
<dbReference type="Gene3D" id="3.40.50.720">
    <property type="entry name" value="NAD(P)-binding Rossmann-like Domain"/>
    <property type="match status" value="1"/>
</dbReference>
<comment type="pathway">
    <text evidence="1">Amino-acid degradation; L-valine degradation.</text>
</comment>
<name>A0ABR3QUI4_9PLEO</name>
<evidence type="ECO:0000256" key="6">
    <source>
        <dbReference type="ARBA" id="ARBA00023027"/>
    </source>
</evidence>
<protein>
    <recommendedName>
        <fullName evidence="3">3-hydroxyisobutyrate dehydrogenase</fullName>
        <ecNumber evidence="3">1.1.1.31</ecNumber>
    </recommendedName>
</protein>
<comment type="caution">
    <text evidence="10">The sequence shown here is derived from an EMBL/GenBank/DDBJ whole genome shotgun (WGS) entry which is preliminary data.</text>
</comment>